<proteinExistence type="predicted"/>
<dbReference type="AlphaFoldDB" id="A0A0F9STG2"/>
<evidence type="ECO:0000313" key="1">
    <source>
        <dbReference type="EMBL" id="KKN32503.1"/>
    </source>
</evidence>
<gene>
    <name evidence="1" type="ORF">LCGC14_0813180</name>
</gene>
<accession>A0A0F9STG2</accession>
<dbReference type="EMBL" id="LAZR01002248">
    <property type="protein sequence ID" value="KKN32503.1"/>
    <property type="molecule type" value="Genomic_DNA"/>
</dbReference>
<reference evidence="1" key="1">
    <citation type="journal article" date="2015" name="Nature">
        <title>Complex archaea that bridge the gap between prokaryotes and eukaryotes.</title>
        <authorList>
            <person name="Spang A."/>
            <person name="Saw J.H."/>
            <person name="Jorgensen S.L."/>
            <person name="Zaremba-Niedzwiedzka K."/>
            <person name="Martijn J."/>
            <person name="Lind A.E."/>
            <person name="van Eijk R."/>
            <person name="Schleper C."/>
            <person name="Guy L."/>
            <person name="Ettema T.J."/>
        </authorList>
    </citation>
    <scope>NUCLEOTIDE SEQUENCE</scope>
</reference>
<organism evidence="1">
    <name type="scientific">marine sediment metagenome</name>
    <dbReference type="NCBI Taxonomy" id="412755"/>
    <lineage>
        <taxon>unclassified sequences</taxon>
        <taxon>metagenomes</taxon>
        <taxon>ecological metagenomes</taxon>
    </lineage>
</organism>
<sequence length="99" mass="11134">MHLKAKDKLNACNLKVINTSWILIKLPFDLTNTDDDILTINYELIKENGIQNSGIRKIDSDLKSEGSLILITVRSGLVIPMTSAFEGFNRSLKNFPVEQ</sequence>
<name>A0A0F9STG2_9ZZZZ</name>
<protein>
    <submittedName>
        <fullName evidence="1">Uncharacterized protein</fullName>
    </submittedName>
</protein>
<comment type="caution">
    <text evidence="1">The sequence shown here is derived from an EMBL/GenBank/DDBJ whole genome shotgun (WGS) entry which is preliminary data.</text>
</comment>